<evidence type="ECO:0000313" key="2">
    <source>
        <dbReference type="Proteomes" id="UP000191418"/>
    </source>
</evidence>
<dbReference type="EMBL" id="MTSM01000182">
    <property type="protein sequence ID" value="OPX53965.1"/>
    <property type="molecule type" value="Genomic_DNA"/>
</dbReference>
<comment type="caution">
    <text evidence="1">The sequence shown here is derived from an EMBL/GenBank/DDBJ whole genome shotgun (WGS) entry which is preliminary data.</text>
</comment>
<protein>
    <submittedName>
        <fullName evidence="1">Uncharacterized protein</fullName>
    </submittedName>
</protein>
<gene>
    <name evidence="1" type="ORF">BTE48_16720</name>
</gene>
<dbReference type="Proteomes" id="UP000191418">
    <property type="component" value="Unassembled WGS sequence"/>
</dbReference>
<name>A0A1V4T046_9GAMM</name>
<reference evidence="1 2" key="1">
    <citation type="submission" date="2017-01" db="EMBL/GenBank/DDBJ databases">
        <title>Genome Sequencing of a Marine Spirillum, Oceanospirillum multiglobuliferum ATCC 33336, from Japan.</title>
        <authorList>
            <person name="Carney J.G."/>
            <person name="Trachtenberg A.M."/>
            <person name="Rheaume B.A."/>
            <person name="Linnane J.D."/>
            <person name="Pitts N.L."/>
            <person name="Mykles D.L."/>
            <person name="Maclea K.S."/>
        </authorList>
    </citation>
    <scope>NUCLEOTIDE SEQUENCE [LARGE SCALE GENOMIC DNA]</scope>
    <source>
        <strain evidence="1 2">ATCC 33336</strain>
    </source>
</reference>
<evidence type="ECO:0000313" key="1">
    <source>
        <dbReference type="EMBL" id="OPX53965.1"/>
    </source>
</evidence>
<keyword evidence="2" id="KW-1185">Reference proteome</keyword>
<dbReference type="AlphaFoldDB" id="A0A1V4T046"/>
<organism evidence="1 2">
    <name type="scientific">Oceanospirillum multiglobuliferum</name>
    <dbReference type="NCBI Taxonomy" id="64969"/>
    <lineage>
        <taxon>Bacteria</taxon>
        <taxon>Pseudomonadati</taxon>
        <taxon>Pseudomonadota</taxon>
        <taxon>Gammaproteobacteria</taxon>
        <taxon>Oceanospirillales</taxon>
        <taxon>Oceanospirillaceae</taxon>
        <taxon>Oceanospirillum</taxon>
    </lineage>
</organism>
<sequence>MAKVTIVIEDLPDQMVGVRCTSEPDVAVPKNISVYNTMAQNLAVHMAMMIESYARSIDALTDAMSEAE</sequence>
<dbReference type="RefSeq" id="WP_080051953.1">
    <property type="nucleotide sequence ID" value="NZ_MTSM01000182.1"/>
</dbReference>
<accession>A0A1V4T046</accession>
<proteinExistence type="predicted"/>